<gene>
    <name evidence="2" type="ORF">J2S01_000146</name>
</gene>
<keyword evidence="3" id="KW-1185">Reference proteome</keyword>
<keyword evidence="1" id="KW-0472">Membrane</keyword>
<protein>
    <recommendedName>
        <fullName evidence="4">Holin</fullName>
    </recommendedName>
</protein>
<comment type="caution">
    <text evidence="2">The sequence shown here is derived from an EMBL/GenBank/DDBJ whole genome shotgun (WGS) entry which is preliminary data.</text>
</comment>
<organism evidence="2 3">
    <name type="scientific">Pectinatus haikarae</name>
    <dbReference type="NCBI Taxonomy" id="349096"/>
    <lineage>
        <taxon>Bacteria</taxon>
        <taxon>Bacillati</taxon>
        <taxon>Bacillota</taxon>
        <taxon>Negativicutes</taxon>
        <taxon>Selenomonadales</taxon>
        <taxon>Selenomonadaceae</taxon>
        <taxon>Pectinatus</taxon>
    </lineage>
</organism>
<feature type="transmembrane region" description="Helical" evidence="1">
    <location>
        <begin position="49"/>
        <end position="68"/>
    </location>
</feature>
<proteinExistence type="predicted"/>
<dbReference type="EMBL" id="JAUSUE010000001">
    <property type="protein sequence ID" value="MDQ0202461.1"/>
    <property type="molecule type" value="Genomic_DNA"/>
</dbReference>
<keyword evidence="1" id="KW-0812">Transmembrane</keyword>
<evidence type="ECO:0000313" key="3">
    <source>
        <dbReference type="Proteomes" id="UP001239167"/>
    </source>
</evidence>
<keyword evidence="1" id="KW-1133">Transmembrane helix</keyword>
<reference evidence="2 3" key="1">
    <citation type="submission" date="2023-07" db="EMBL/GenBank/DDBJ databases">
        <title>Genomic Encyclopedia of Type Strains, Phase IV (KMG-IV): sequencing the most valuable type-strain genomes for metagenomic binning, comparative biology and taxonomic classification.</title>
        <authorList>
            <person name="Goeker M."/>
        </authorList>
    </citation>
    <scope>NUCLEOTIDE SEQUENCE [LARGE SCALE GENOMIC DNA]</scope>
    <source>
        <strain evidence="2 3">DSM 16980</strain>
    </source>
</reference>
<name>A0ABT9Y3R1_9FIRM</name>
<accession>A0ABT9Y3R1</accession>
<evidence type="ECO:0008006" key="4">
    <source>
        <dbReference type="Google" id="ProtNLM"/>
    </source>
</evidence>
<evidence type="ECO:0000256" key="1">
    <source>
        <dbReference type="SAM" id="Phobius"/>
    </source>
</evidence>
<sequence>MNDKKHIWDFLSADEQKLSALILCLFALVTVSGVECFRTGDIPGNLKDLTETVILAVAGMNVAGRISMAMQKKGVMNNDNQNSDAK</sequence>
<dbReference type="RefSeq" id="WP_307222315.1">
    <property type="nucleotide sequence ID" value="NZ_CP116940.1"/>
</dbReference>
<evidence type="ECO:0000313" key="2">
    <source>
        <dbReference type="EMBL" id="MDQ0202461.1"/>
    </source>
</evidence>
<dbReference type="Proteomes" id="UP001239167">
    <property type="component" value="Unassembled WGS sequence"/>
</dbReference>